<name>A0ABR1G2I0_AURAN</name>
<protein>
    <submittedName>
        <fullName evidence="2">Uncharacterized protein</fullName>
    </submittedName>
</protein>
<keyword evidence="3" id="KW-1185">Reference proteome</keyword>
<gene>
    <name evidence="2" type="ORF">SO694_0001545</name>
</gene>
<evidence type="ECO:0000313" key="3">
    <source>
        <dbReference type="Proteomes" id="UP001363151"/>
    </source>
</evidence>
<evidence type="ECO:0000256" key="1">
    <source>
        <dbReference type="SAM" id="MobiDB-lite"/>
    </source>
</evidence>
<evidence type="ECO:0000313" key="2">
    <source>
        <dbReference type="EMBL" id="KAK7242873.1"/>
    </source>
</evidence>
<organism evidence="2 3">
    <name type="scientific">Aureococcus anophagefferens</name>
    <name type="common">Harmful bloom alga</name>
    <dbReference type="NCBI Taxonomy" id="44056"/>
    <lineage>
        <taxon>Eukaryota</taxon>
        <taxon>Sar</taxon>
        <taxon>Stramenopiles</taxon>
        <taxon>Ochrophyta</taxon>
        <taxon>Pelagophyceae</taxon>
        <taxon>Pelagomonadales</taxon>
        <taxon>Pelagomonadaceae</taxon>
        <taxon>Aureococcus</taxon>
    </lineage>
</organism>
<dbReference type="EMBL" id="JBBJCI010000140">
    <property type="protein sequence ID" value="KAK7242873.1"/>
    <property type="molecule type" value="Genomic_DNA"/>
</dbReference>
<dbReference type="Proteomes" id="UP001363151">
    <property type="component" value="Unassembled WGS sequence"/>
</dbReference>
<sequence length="39" mass="4167">MEQDDAPREHDALGAAGRARRVVHLAAGVARARRRATAS</sequence>
<feature type="compositionally biased region" description="Basic and acidic residues" evidence="1">
    <location>
        <begin position="1"/>
        <end position="12"/>
    </location>
</feature>
<reference evidence="2 3" key="1">
    <citation type="submission" date="2024-03" db="EMBL/GenBank/DDBJ databases">
        <title>Aureococcus anophagefferens CCMP1851 and Kratosvirus quantuckense: Draft genome of a second virus-susceptible host strain in the model system.</title>
        <authorList>
            <person name="Chase E."/>
            <person name="Truchon A.R."/>
            <person name="Schepens W."/>
            <person name="Wilhelm S.W."/>
        </authorList>
    </citation>
    <scope>NUCLEOTIDE SEQUENCE [LARGE SCALE GENOMIC DNA]</scope>
    <source>
        <strain evidence="2 3">CCMP1851</strain>
    </source>
</reference>
<comment type="caution">
    <text evidence="2">The sequence shown here is derived from an EMBL/GenBank/DDBJ whole genome shotgun (WGS) entry which is preliminary data.</text>
</comment>
<proteinExistence type="predicted"/>
<accession>A0ABR1G2I0</accession>
<feature type="region of interest" description="Disordered" evidence="1">
    <location>
        <begin position="1"/>
        <end position="20"/>
    </location>
</feature>